<keyword evidence="2" id="KW-1185">Reference proteome</keyword>
<dbReference type="AlphaFoldDB" id="A0AAD5D6D2"/>
<sequence length="76" mass="8437">MVLTLGNKDPKVLPEQISSKKEKPKLLYIVVKKDGNITVNKAQDPIIMQPTTLDLKKATTKKALPQLSGKKARLLE</sequence>
<dbReference type="EMBL" id="JAMZMK010001697">
    <property type="protein sequence ID" value="KAI7755168.1"/>
    <property type="molecule type" value="Genomic_DNA"/>
</dbReference>
<proteinExistence type="predicted"/>
<protein>
    <submittedName>
        <fullName evidence="1">Uncharacterized protein</fullName>
    </submittedName>
</protein>
<name>A0AAD5D6D2_AMBAR</name>
<organism evidence="1 2">
    <name type="scientific">Ambrosia artemisiifolia</name>
    <name type="common">Common ragweed</name>
    <dbReference type="NCBI Taxonomy" id="4212"/>
    <lineage>
        <taxon>Eukaryota</taxon>
        <taxon>Viridiplantae</taxon>
        <taxon>Streptophyta</taxon>
        <taxon>Embryophyta</taxon>
        <taxon>Tracheophyta</taxon>
        <taxon>Spermatophyta</taxon>
        <taxon>Magnoliopsida</taxon>
        <taxon>eudicotyledons</taxon>
        <taxon>Gunneridae</taxon>
        <taxon>Pentapetalae</taxon>
        <taxon>asterids</taxon>
        <taxon>campanulids</taxon>
        <taxon>Asterales</taxon>
        <taxon>Asteraceae</taxon>
        <taxon>Asteroideae</taxon>
        <taxon>Heliantheae alliance</taxon>
        <taxon>Heliantheae</taxon>
        <taxon>Ambrosia</taxon>
    </lineage>
</organism>
<accession>A0AAD5D6D2</accession>
<evidence type="ECO:0000313" key="2">
    <source>
        <dbReference type="Proteomes" id="UP001206925"/>
    </source>
</evidence>
<dbReference type="Proteomes" id="UP001206925">
    <property type="component" value="Unassembled WGS sequence"/>
</dbReference>
<comment type="caution">
    <text evidence="1">The sequence shown here is derived from an EMBL/GenBank/DDBJ whole genome shotgun (WGS) entry which is preliminary data.</text>
</comment>
<evidence type="ECO:0000313" key="1">
    <source>
        <dbReference type="EMBL" id="KAI7755168.1"/>
    </source>
</evidence>
<reference evidence="1" key="1">
    <citation type="submission" date="2022-06" db="EMBL/GenBank/DDBJ databases">
        <title>Uncovering the hologenomic basis of an extraordinary plant invasion.</title>
        <authorList>
            <person name="Bieker V.C."/>
            <person name="Martin M.D."/>
            <person name="Gilbert T."/>
            <person name="Hodgins K."/>
            <person name="Battlay P."/>
            <person name="Petersen B."/>
            <person name="Wilson J."/>
        </authorList>
    </citation>
    <scope>NUCLEOTIDE SEQUENCE</scope>
    <source>
        <strain evidence="1">AA19_3_7</strain>
        <tissue evidence="1">Leaf</tissue>
    </source>
</reference>
<gene>
    <name evidence="1" type="ORF">M8C21_026038</name>
</gene>